<dbReference type="CDD" id="cd00284">
    <property type="entry name" value="Cytochrome_b_N"/>
    <property type="match status" value="1"/>
</dbReference>
<dbReference type="FunFam" id="3.10.28.10:FF:000018">
    <property type="entry name" value="Intron-encoded DNA endonuclease I-AniI"/>
    <property type="match status" value="1"/>
</dbReference>
<name>G2HKE6_YEASK</name>
<comment type="subcellular location">
    <subcellularLocation>
        <location evidence="1">Mitochondrion</location>
    </subcellularLocation>
</comment>
<proteinExistence type="inferred from homology"/>
<dbReference type="GO" id="GO:0008121">
    <property type="term" value="F:quinol-cytochrome-c reductase activity"/>
    <property type="evidence" value="ECO:0007669"/>
    <property type="project" value="TreeGrafter"/>
</dbReference>
<feature type="transmembrane region" description="Helical" evidence="6">
    <location>
        <begin position="186"/>
        <end position="205"/>
    </location>
</feature>
<dbReference type="InterPro" id="IPR048259">
    <property type="entry name" value="Cytochrome_b_N_euk/bac"/>
</dbReference>
<evidence type="ECO:0000256" key="5">
    <source>
        <dbReference type="ARBA" id="ARBA00023187"/>
    </source>
</evidence>
<evidence type="ECO:0000256" key="2">
    <source>
        <dbReference type="ARBA" id="ARBA00009332"/>
    </source>
</evidence>
<dbReference type="EMBL" id="AP012028">
    <property type="protein sequence ID" value="BAK78966.1"/>
    <property type="molecule type" value="Genomic_DNA"/>
</dbReference>
<keyword evidence="6" id="KW-1133">Transmembrane helix</keyword>
<dbReference type="SUPFAM" id="SSF55608">
    <property type="entry name" value="Homing endonucleases"/>
    <property type="match status" value="2"/>
</dbReference>
<dbReference type="GO" id="GO:0006122">
    <property type="term" value="P:mitochondrial electron transport, ubiquinol to cytochrome c"/>
    <property type="evidence" value="ECO:0007669"/>
    <property type="project" value="TreeGrafter"/>
</dbReference>
<dbReference type="PROSITE" id="PS51002">
    <property type="entry name" value="CYTB_NTER"/>
    <property type="match status" value="1"/>
</dbReference>
<evidence type="ECO:0000256" key="6">
    <source>
        <dbReference type="SAM" id="Phobius"/>
    </source>
</evidence>
<dbReference type="PANTHER" id="PTHR19271:SF16">
    <property type="entry name" value="CYTOCHROME B"/>
    <property type="match status" value="1"/>
</dbReference>
<keyword evidence="6" id="KW-0472">Membrane</keyword>
<evidence type="ECO:0000313" key="8">
    <source>
        <dbReference type="EMBL" id="BAK78966.1"/>
    </source>
</evidence>
<dbReference type="AlphaFoldDB" id="G2HKE6"/>
<dbReference type="GO" id="GO:0004519">
    <property type="term" value="F:endonuclease activity"/>
    <property type="evidence" value="ECO:0007669"/>
    <property type="project" value="InterPro"/>
</dbReference>
<organism evidence="8">
    <name type="scientific">Saccharomyces cerevisiae (strain Kyokai no. 7 / NBRC 101557)</name>
    <name type="common">Baker's yeast</name>
    <dbReference type="NCBI Taxonomy" id="721032"/>
    <lineage>
        <taxon>Eukaryota</taxon>
        <taxon>Fungi</taxon>
        <taxon>Dikarya</taxon>
        <taxon>Ascomycota</taxon>
        <taxon>Saccharomycotina</taxon>
        <taxon>Saccharomycetes</taxon>
        <taxon>Saccharomycetales</taxon>
        <taxon>Saccharomycetaceae</taxon>
        <taxon>Saccharomyces</taxon>
    </lineage>
</organism>
<geneLocation type="mitochondrion" evidence="8"/>
<dbReference type="GO" id="GO:0008380">
    <property type="term" value="P:RNA splicing"/>
    <property type="evidence" value="ECO:0007669"/>
    <property type="project" value="UniProtKB-KW"/>
</dbReference>
<gene>
    <name evidence="8" type="primary">K7_BI3</name>
    <name evidence="8" type="ORF">SYK7_073721</name>
</gene>
<keyword evidence="4 8" id="KW-0496">Mitochondrion</keyword>
<protein>
    <submittedName>
        <fullName evidence="8">K7_Bi3p</fullName>
    </submittedName>
</protein>
<comment type="similarity">
    <text evidence="2">In the C-terminal section; belongs to the LAGLIDADG endonuclease family.</text>
</comment>
<dbReference type="GO" id="GO:0016491">
    <property type="term" value="F:oxidoreductase activity"/>
    <property type="evidence" value="ECO:0007669"/>
    <property type="project" value="InterPro"/>
</dbReference>
<dbReference type="InterPro" id="IPR016174">
    <property type="entry name" value="Di-haem_cyt_TM"/>
</dbReference>
<feature type="transmembrane region" description="Helical" evidence="6">
    <location>
        <begin position="226"/>
        <end position="245"/>
    </location>
</feature>
<dbReference type="GO" id="GO:0016020">
    <property type="term" value="C:membrane"/>
    <property type="evidence" value="ECO:0007669"/>
    <property type="project" value="InterPro"/>
</dbReference>
<dbReference type="FunFam" id="3.10.28.10:FF:000022">
    <property type="entry name" value="Intron-encoded DNA endonuclease I-AniI"/>
    <property type="match status" value="1"/>
</dbReference>
<sequence length="517" mass="61200">MAFRKSNVYLSLVNSYVIDSPQPSSINYWWNMGSLLGLCLVIQIVTGIFMAMHYSSNIELAFSSVEHIMRDVHNGYILRYLHANGASFFFMVMFMHMAKGLYYGSYRSPRVTLWNVGVIIFILTIATAFLGYCCVYGQMSHWGATVITNLFSAIPFVGNDIVSWLWGGFNMEDPYYSNMMLNKSVLCWNIFIWMMNYYIIQLIIYNNMIWNKNNMVKMFIMRRKLAVINMYMYMKLIIQRTYSYYMNNTIIYDKNHKLNTDNPIYAYIVGLFEGDGWITISKKGKYLLYELGIEMHIRDIQLLYKIKNILGIGKVTIKKLKMKDGTIKEMCKFNVRNKNHLKNIIIPIFDKYPMLTNKHYDYLYFKDNLLKDIKYYNDLSYYLRPIKPFNTTEDILNKNYFSSWLIGFFEAESCFSIYKPMNKKMKTASFEVSQNNSMEVMLAIKSYLKITQNIYTDKFNNSRMTTKSINGIKNVVMFINNNPIKLLGYKKLQYLLFLKDLRTITKYNNYFKIPPKY</sequence>
<dbReference type="Gene3D" id="3.10.28.10">
    <property type="entry name" value="Homing endonucleases"/>
    <property type="match status" value="2"/>
</dbReference>
<feature type="transmembrane region" description="Helical" evidence="6">
    <location>
        <begin position="113"/>
        <end position="135"/>
    </location>
</feature>
<dbReference type="Pfam" id="PF00961">
    <property type="entry name" value="LAGLIDADG_1"/>
    <property type="match status" value="2"/>
</dbReference>
<dbReference type="SUPFAM" id="SSF81342">
    <property type="entry name" value="Transmembrane di-heme cytochromes"/>
    <property type="match status" value="1"/>
</dbReference>
<dbReference type="GO" id="GO:0005739">
    <property type="term" value="C:mitochondrion"/>
    <property type="evidence" value="ECO:0007669"/>
    <property type="project" value="UniProtKB-SubCell"/>
</dbReference>
<dbReference type="PANTHER" id="PTHR19271">
    <property type="entry name" value="CYTOCHROME B"/>
    <property type="match status" value="1"/>
</dbReference>
<dbReference type="InterPro" id="IPR005797">
    <property type="entry name" value="Cyt_b/b6_N"/>
</dbReference>
<feature type="transmembrane region" description="Helical" evidence="6">
    <location>
        <begin position="142"/>
        <end position="166"/>
    </location>
</feature>
<accession>G2HKE6</accession>
<keyword evidence="5" id="KW-0508">mRNA splicing</keyword>
<keyword evidence="3" id="KW-0507">mRNA processing</keyword>
<dbReference type="GO" id="GO:0006397">
    <property type="term" value="P:mRNA processing"/>
    <property type="evidence" value="ECO:0007669"/>
    <property type="project" value="UniProtKB-KW"/>
</dbReference>
<feature type="transmembrane region" description="Helical" evidence="6">
    <location>
        <begin position="28"/>
        <end position="55"/>
    </location>
</feature>
<evidence type="ECO:0000256" key="1">
    <source>
        <dbReference type="ARBA" id="ARBA00004173"/>
    </source>
</evidence>
<evidence type="ECO:0000259" key="7">
    <source>
        <dbReference type="PROSITE" id="PS51002"/>
    </source>
</evidence>
<reference evidence="8" key="1">
    <citation type="journal article" date="2011" name="DNA Res.">
        <title>Whole-genome sequencing of sake yeast Saccharomyces cerevisiae Kyokai no. 7.</title>
        <authorList>
            <person name="Akao T."/>
            <person name="Yashiro I."/>
            <person name="Hosoyama A."/>
            <person name="Kitagaki H."/>
            <person name="Horikawa H."/>
            <person name="Watanabe D."/>
            <person name="Akada R."/>
            <person name="Ando Y."/>
            <person name="Harashima S."/>
            <person name="Inoue T."/>
            <person name="Inoue Y."/>
            <person name="Kajiwara S."/>
            <person name="Kitamoto K."/>
            <person name="Kitamoto N."/>
            <person name="Kobayashi O."/>
            <person name="Kuhara S."/>
            <person name="Masubuchi T."/>
            <person name="Mizoguchi H."/>
            <person name="Nakao Y."/>
            <person name="Nakazato A."/>
            <person name="Namise M."/>
            <person name="Oba T."/>
            <person name="Ogata T."/>
            <person name="Ohta A."/>
            <person name="Sato M."/>
            <person name="Shibasaki S."/>
            <person name="Takatsume Y."/>
            <person name="Tanimoto S."/>
            <person name="Tsuboi H."/>
            <person name="Nishimura A."/>
            <person name="Yoda K."/>
            <person name="Ishikawa T."/>
            <person name="Iwashita K."/>
            <person name="Fujita N."/>
            <person name="Shimoi H."/>
        </authorList>
    </citation>
    <scope>NUCLEOTIDE SEQUENCE [LARGE SCALE GENOMIC DNA]</scope>
    <source>
        <strain evidence="8">Kyokai no. 7</strain>
        <strain>Kyokai no. 7 / NBRC 101557</strain>
    </source>
</reference>
<feature type="transmembrane region" description="Helical" evidence="6">
    <location>
        <begin position="76"/>
        <end position="98"/>
    </location>
</feature>
<dbReference type="InterPro" id="IPR027387">
    <property type="entry name" value="Cytb/b6-like_sf"/>
</dbReference>
<dbReference type="Pfam" id="PF00033">
    <property type="entry name" value="Cytochrome_B"/>
    <property type="match status" value="1"/>
</dbReference>
<dbReference type="Gene3D" id="1.20.810.10">
    <property type="entry name" value="Cytochrome Bc1 Complex, Chain C"/>
    <property type="match status" value="1"/>
</dbReference>
<evidence type="ECO:0000256" key="4">
    <source>
        <dbReference type="ARBA" id="ARBA00023128"/>
    </source>
</evidence>
<dbReference type="InterPro" id="IPR004860">
    <property type="entry name" value="LAGLIDADG_dom"/>
</dbReference>
<evidence type="ECO:0000256" key="3">
    <source>
        <dbReference type="ARBA" id="ARBA00022664"/>
    </source>
</evidence>
<dbReference type="InterPro" id="IPR027434">
    <property type="entry name" value="Homing_endonucl"/>
</dbReference>
<feature type="domain" description="Cytochrome b/b6 N-terminal region profile" evidence="7">
    <location>
        <begin position="1"/>
        <end position="219"/>
    </location>
</feature>
<keyword evidence="6" id="KW-0812">Transmembrane</keyword>